<dbReference type="HOGENOM" id="CLU_006972_0_0_1"/>
<feature type="domain" description="Trafficking protein particle complex II-specific subunit 65 IgD3" evidence="2">
    <location>
        <begin position="855"/>
        <end position="973"/>
    </location>
</feature>
<dbReference type="OrthoDB" id="24630at2759"/>
<feature type="region of interest" description="Disordered" evidence="1">
    <location>
        <begin position="102"/>
        <end position="178"/>
    </location>
</feature>
<evidence type="ECO:0000259" key="2">
    <source>
        <dbReference type="Pfam" id="PF12735"/>
    </source>
</evidence>
<organism evidence="3 4">
    <name type="scientific">Phlebiopsis gigantea (strain 11061_1 CR5-6)</name>
    <name type="common">White-rot fungus</name>
    <name type="synonym">Peniophora gigantea</name>
    <dbReference type="NCBI Taxonomy" id="745531"/>
    <lineage>
        <taxon>Eukaryota</taxon>
        <taxon>Fungi</taxon>
        <taxon>Dikarya</taxon>
        <taxon>Basidiomycota</taxon>
        <taxon>Agaricomycotina</taxon>
        <taxon>Agaricomycetes</taxon>
        <taxon>Polyporales</taxon>
        <taxon>Phanerochaetaceae</taxon>
        <taxon>Phlebiopsis</taxon>
    </lineage>
</organism>
<feature type="compositionally biased region" description="Polar residues" evidence="1">
    <location>
        <begin position="158"/>
        <end position="168"/>
    </location>
</feature>
<dbReference type="PANTHER" id="PTHR28159:SF1">
    <property type="entry name" value="TRAFFICKING PROTEIN PARTICLE COMPLEX II-SPECIFIC SUBUNIT 65"/>
    <property type="match status" value="1"/>
</dbReference>
<evidence type="ECO:0000313" key="4">
    <source>
        <dbReference type="Proteomes" id="UP000053257"/>
    </source>
</evidence>
<feature type="compositionally biased region" description="Pro residues" evidence="1">
    <location>
        <begin position="132"/>
        <end position="149"/>
    </location>
</feature>
<dbReference type="GO" id="GO:0006891">
    <property type="term" value="P:intra-Golgi vesicle-mediated transport"/>
    <property type="evidence" value="ECO:0007669"/>
    <property type="project" value="InterPro"/>
</dbReference>
<sequence>MTTFEELFNTSALSVVTPESSVSFPRQEDPSSWETWVERVEDESTDRKMAFFDENLEIVLALRFEHASFDGETDIQKPPAELLSFLTHVQVSYEATYITSLPQAPSPSPFDAGRPGVPPRSYSMPGRNKPTPLAPPHPSIFPPHTPHPIPSSTESDRQYVQAQGTPLRSGTWGDGSASPDSEAFALVWSKRDSCWIAVFKLKIQVAFIPTKVADPLLCLTVSATLREKPVAVTPVRRTLTALIEASSPLSPDDPITTIKKQDEEDLLNGLEEVNLLDGLTGPTFASQETPLALPSSRLGESIRKQAFGLISHDATLTSPATSTPTTYRVPHPTLRKAFRKTLHTVSGFRVRMRTVFVPYFILPQNIKKSKDSRKSLTNQRNDSDNDEDPLEVHERELREAGNEEHTVVLCVEVENGGEASAGFAVESVKVTVGGDGAQTHLIGWGNSGFSQSDLVFPLRIGPHEQYNLLYAVTFTRSPEVDEFSLARGRGLPSASMSQEMQRAVAIIINGKPYEILRTDNAAADDVTDAHINPEQLTYPTATFPSRWNCVLDLSPQTNDVRRISSGPGEAQLEVMPTPASPFPGAVAGTRPTSAPLVQSGTLSKSGTPGQTKTSPIVAGSKRFTMSAMDAQVNEGYFDSVKSRLTSPVNYRSGTSLLNPANQRDTNAQSGSQLSGPSTPTVGLTVNTLTQGRSSYIPPSATMKTFSRTTPTTTYGPLSPPLPSLPSLPRPHSYGHVPDDSLSSQIADIIPPTPAYPAFPTSPPPTTPHWQGPIANMRSGAVGPSVEIRREKGPNAAGIPPTPGPHVSAAGGFMQMQSQGETLRDVAAADGPGEPVVVSVGLLQDTDGEGAAPRTGKIYPLDQFTLDIFVFNRSSWTRRFEVSYPDRRKQRREKMYLEGRDGLDSKTSSSADTPGIIPLANRVRIGPLLPSTCQSVRMDFLALAPGVHSVDTLTLTDIQSGFSMNLRSVMDVVVHEPELPPVPSQASASIAIAV</sequence>
<dbReference type="InterPro" id="IPR055420">
    <property type="entry name" value="IgD3_Trs65"/>
</dbReference>
<dbReference type="EMBL" id="KN840506">
    <property type="protein sequence ID" value="KIP06996.1"/>
    <property type="molecule type" value="Genomic_DNA"/>
</dbReference>
<feature type="region of interest" description="Disordered" evidence="1">
    <location>
        <begin position="692"/>
        <end position="722"/>
    </location>
</feature>
<dbReference type="GO" id="GO:1990071">
    <property type="term" value="C:TRAPPII protein complex"/>
    <property type="evidence" value="ECO:0007669"/>
    <property type="project" value="InterPro"/>
</dbReference>
<dbReference type="InterPro" id="IPR024662">
    <property type="entry name" value="Trs65"/>
</dbReference>
<dbReference type="GO" id="GO:0005802">
    <property type="term" value="C:trans-Golgi network"/>
    <property type="evidence" value="ECO:0007669"/>
    <property type="project" value="TreeGrafter"/>
</dbReference>
<keyword evidence="4" id="KW-1185">Reference proteome</keyword>
<reference evidence="3 4" key="1">
    <citation type="journal article" date="2014" name="PLoS Genet.">
        <title>Analysis of the Phlebiopsis gigantea genome, transcriptome and secretome provides insight into its pioneer colonization strategies of wood.</title>
        <authorList>
            <person name="Hori C."/>
            <person name="Ishida T."/>
            <person name="Igarashi K."/>
            <person name="Samejima M."/>
            <person name="Suzuki H."/>
            <person name="Master E."/>
            <person name="Ferreira P."/>
            <person name="Ruiz-Duenas F.J."/>
            <person name="Held B."/>
            <person name="Canessa P."/>
            <person name="Larrondo L.F."/>
            <person name="Schmoll M."/>
            <person name="Druzhinina I.S."/>
            <person name="Kubicek C.P."/>
            <person name="Gaskell J.A."/>
            <person name="Kersten P."/>
            <person name="St John F."/>
            <person name="Glasner J."/>
            <person name="Sabat G."/>
            <person name="Splinter BonDurant S."/>
            <person name="Syed K."/>
            <person name="Yadav J."/>
            <person name="Mgbeahuruike A.C."/>
            <person name="Kovalchuk A."/>
            <person name="Asiegbu F.O."/>
            <person name="Lackner G."/>
            <person name="Hoffmeister D."/>
            <person name="Rencoret J."/>
            <person name="Gutierrez A."/>
            <person name="Sun H."/>
            <person name="Lindquist E."/>
            <person name="Barry K."/>
            <person name="Riley R."/>
            <person name="Grigoriev I.V."/>
            <person name="Henrissat B."/>
            <person name="Kues U."/>
            <person name="Berka R.M."/>
            <person name="Martinez A.T."/>
            <person name="Covert S.F."/>
            <person name="Blanchette R.A."/>
            <person name="Cullen D."/>
        </authorList>
    </citation>
    <scope>NUCLEOTIDE SEQUENCE [LARGE SCALE GENOMIC DNA]</scope>
    <source>
        <strain evidence="3 4">11061_1 CR5-6</strain>
    </source>
</reference>
<gene>
    <name evidence="3" type="ORF">PHLGIDRAFT_436056</name>
</gene>
<protein>
    <recommendedName>
        <fullName evidence="2">Trafficking protein particle complex II-specific subunit 65 IgD3 domain-containing protein</fullName>
    </recommendedName>
</protein>
<feature type="region of interest" description="Disordered" evidence="1">
    <location>
        <begin position="370"/>
        <end position="391"/>
    </location>
</feature>
<dbReference type="Proteomes" id="UP000053257">
    <property type="component" value="Unassembled WGS sequence"/>
</dbReference>
<dbReference type="AlphaFoldDB" id="A0A0C3RY74"/>
<dbReference type="PANTHER" id="PTHR28159">
    <property type="entry name" value="TRAFFICKING PROTEIN PARTICLE COMPLEX II-SPECIFIC SUBUNIT 65"/>
    <property type="match status" value="1"/>
</dbReference>
<feature type="compositionally biased region" description="Low complexity" evidence="1">
    <location>
        <begin position="706"/>
        <end position="716"/>
    </location>
</feature>
<feature type="region of interest" description="Disordered" evidence="1">
    <location>
        <begin position="651"/>
        <end position="680"/>
    </location>
</feature>
<proteinExistence type="predicted"/>
<dbReference type="Pfam" id="PF12735">
    <property type="entry name" value="IgD3_Trs65"/>
    <property type="match status" value="1"/>
</dbReference>
<evidence type="ECO:0000256" key="1">
    <source>
        <dbReference type="SAM" id="MobiDB-lite"/>
    </source>
</evidence>
<evidence type="ECO:0000313" key="3">
    <source>
        <dbReference type="EMBL" id="KIP06996.1"/>
    </source>
</evidence>
<accession>A0A0C3RY74</accession>
<name>A0A0C3RY74_PHLG1</name>